<dbReference type="PANTHER" id="PTHR11579">
    <property type="entry name" value="PROTEIN-L-ISOASPARTATE O-METHYLTRANSFERASE"/>
    <property type="match status" value="1"/>
</dbReference>
<dbReference type="NCBIfam" id="TIGR00080">
    <property type="entry name" value="pimt"/>
    <property type="match status" value="1"/>
</dbReference>
<comment type="subcellular location">
    <subcellularLocation>
        <location evidence="1 7">Cytoplasm</location>
    </subcellularLocation>
</comment>
<dbReference type="Gene3D" id="3.40.50.150">
    <property type="entry name" value="Vaccinia Virus protein VP39"/>
    <property type="match status" value="1"/>
</dbReference>
<evidence type="ECO:0000256" key="5">
    <source>
        <dbReference type="ARBA" id="ARBA00022679"/>
    </source>
</evidence>
<comment type="catalytic activity">
    <reaction evidence="7">
        <text>[protein]-L-isoaspartate + S-adenosyl-L-methionine = [protein]-L-isoaspartate alpha-methyl ester + S-adenosyl-L-homocysteine</text>
        <dbReference type="Rhea" id="RHEA:12705"/>
        <dbReference type="Rhea" id="RHEA-COMP:12143"/>
        <dbReference type="Rhea" id="RHEA-COMP:12144"/>
        <dbReference type="ChEBI" id="CHEBI:57856"/>
        <dbReference type="ChEBI" id="CHEBI:59789"/>
        <dbReference type="ChEBI" id="CHEBI:90596"/>
        <dbReference type="ChEBI" id="CHEBI:90598"/>
        <dbReference type="EC" id="2.1.1.77"/>
    </reaction>
</comment>
<dbReference type="OrthoDB" id="9810066at2"/>
<sequence>MDQFASARAEMIEQQLRIRGIRDERVLAAMANVPRHLFVPEDQKSQAYRDGPLSIGQGQTISQPYVVALTCELLEIAKNGKVLEVGAGSGYAAAVLAQLAQKVIALERLPDLARLARKNLAKAGCSNVEVLCTDGTLGCPSEAPFDAIAVAAGAPTVPDSLKKQLKVGGRLVIPVGRSRRQQDLIRVQRLSETEWKTDNLGAVAYVPLVGAEGWSTGD</sequence>
<name>A0NSW1_ROSAI</name>
<organism evidence="8 9">
    <name type="scientific">Roseibium aggregatum (strain ATCC 25650 / DSM 13394 / JCM 20685 / NBRC 16684 / NCIMB 2208 / IAM 12614 / B1)</name>
    <name type="common">Stappia aggregata</name>
    <dbReference type="NCBI Taxonomy" id="384765"/>
    <lineage>
        <taxon>Bacteria</taxon>
        <taxon>Pseudomonadati</taxon>
        <taxon>Pseudomonadota</taxon>
        <taxon>Alphaproteobacteria</taxon>
        <taxon>Hyphomicrobiales</taxon>
        <taxon>Stappiaceae</taxon>
        <taxon>Roseibium</taxon>
    </lineage>
</organism>
<gene>
    <name evidence="7" type="primary">pcm</name>
    <name evidence="8" type="ORF">SIAM614_14630</name>
</gene>
<comment type="caution">
    <text evidence="8">The sequence shown here is derived from an EMBL/GenBank/DDBJ whole genome shotgun (WGS) entry which is preliminary data.</text>
</comment>
<dbReference type="GO" id="GO:0004719">
    <property type="term" value="F:protein-L-isoaspartate (D-aspartate) O-methyltransferase activity"/>
    <property type="evidence" value="ECO:0007669"/>
    <property type="project" value="UniProtKB-UniRule"/>
</dbReference>
<dbReference type="AlphaFoldDB" id="A0NSW1"/>
<dbReference type="GO" id="GO:0032259">
    <property type="term" value="P:methylation"/>
    <property type="evidence" value="ECO:0007669"/>
    <property type="project" value="UniProtKB-KW"/>
</dbReference>
<comment type="function">
    <text evidence="7">Catalyzes the methyl esterification of L-isoaspartyl residues in peptides and proteins that result from spontaneous decomposition of normal L-aspartyl and L-asparaginyl residues. It plays a role in the repair and/or degradation of damaged proteins.</text>
</comment>
<accession>A0NSW1</accession>
<dbReference type="NCBIfam" id="NF001453">
    <property type="entry name" value="PRK00312.1"/>
    <property type="match status" value="1"/>
</dbReference>
<evidence type="ECO:0000256" key="6">
    <source>
        <dbReference type="ARBA" id="ARBA00022691"/>
    </source>
</evidence>
<dbReference type="EC" id="2.1.1.77" evidence="7"/>
<dbReference type="FunFam" id="3.40.50.150:FF:000010">
    <property type="entry name" value="Protein-L-isoaspartate O-methyltransferase"/>
    <property type="match status" value="1"/>
</dbReference>
<dbReference type="InterPro" id="IPR029063">
    <property type="entry name" value="SAM-dependent_MTases_sf"/>
</dbReference>
<dbReference type="GeneID" id="68846572"/>
<dbReference type="PANTHER" id="PTHR11579:SF0">
    <property type="entry name" value="PROTEIN-L-ISOASPARTATE(D-ASPARTATE) O-METHYLTRANSFERASE"/>
    <property type="match status" value="1"/>
</dbReference>
<dbReference type="EMBL" id="AAUW01000007">
    <property type="protein sequence ID" value="EAV44043.1"/>
    <property type="molecule type" value="Genomic_DNA"/>
</dbReference>
<protein>
    <recommendedName>
        <fullName evidence="7">Protein-L-isoaspartate O-methyltransferase</fullName>
        <ecNumber evidence="7">2.1.1.77</ecNumber>
    </recommendedName>
    <alternativeName>
        <fullName evidence="7">L-isoaspartyl protein carboxyl methyltransferase</fullName>
    </alternativeName>
    <alternativeName>
        <fullName evidence="7">Protein L-isoaspartyl methyltransferase</fullName>
    </alternativeName>
    <alternativeName>
        <fullName evidence="7">Protein-beta-aspartate methyltransferase</fullName>
        <shortName evidence="7">PIMT</shortName>
    </alternativeName>
</protein>
<dbReference type="InterPro" id="IPR000682">
    <property type="entry name" value="PCMT"/>
</dbReference>
<evidence type="ECO:0000256" key="1">
    <source>
        <dbReference type="ARBA" id="ARBA00004496"/>
    </source>
</evidence>
<dbReference type="SUPFAM" id="SSF53335">
    <property type="entry name" value="S-adenosyl-L-methionine-dependent methyltransferases"/>
    <property type="match status" value="1"/>
</dbReference>
<dbReference type="RefSeq" id="WP_006934548.1">
    <property type="nucleotide sequence ID" value="NZ_AAUW01000007.1"/>
</dbReference>
<evidence type="ECO:0000313" key="8">
    <source>
        <dbReference type="EMBL" id="EAV44043.1"/>
    </source>
</evidence>
<feature type="active site" evidence="7">
    <location>
        <position position="62"/>
    </location>
</feature>
<evidence type="ECO:0000256" key="7">
    <source>
        <dbReference type="HAMAP-Rule" id="MF_00090"/>
    </source>
</evidence>
<dbReference type="CDD" id="cd02440">
    <property type="entry name" value="AdoMet_MTases"/>
    <property type="match status" value="1"/>
</dbReference>
<dbReference type="eggNOG" id="COG2518">
    <property type="taxonomic scope" value="Bacteria"/>
</dbReference>
<keyword evidence="3 7" id="KW-0963">Cytoplasm</keyword>
<evidence type="ECO:0000256" key="4">
    <source>
        <dbReference type="ARBA" id="ARBA00022603"/>
    </source>
</evidence>
<dbReference type="Pfam" id="PF01135">
    <property type="entry name" value="PCMT"/>
    <property type="match status" value="1"/>
</dbReference>
<dbReference type="HAMAP" id="MF_00090">
    <property type="entry name" value="PIMT"/>
    <property type="match status" value="1"/>
</dbReference>
<keyword evidence="5 7" id="KW-0808">Transferase</keyword>
<evidence type="ECO:0000313" key="9">
    <source>
        <dbReference type="Proteomes" id="UP000004848"/>
    </source>
</evidence>
<keyword evidence="4 7" id="KW-0489">Methyltransferase</keyword>
<dbReference type="GO" id="GO:0005737">
    <property type="term" value="C:cytoplasm"/>
    <property type="evidence" value="ECO:0007669"/>
    <property type="project" value="UniProtKB-SubCell"/>
</dbReference>
<evidence type="ECO:0000256" key="3">
    <source>
        <dbReference type="ARBA" id="ARBA00022490"/>
    </source>
</evidence>
<comment type="similarity">
    <text evidence="2 7">Belongs to the methyltransferase superfamily. L-isoaspartyl/D-aspartyl protein methyltransferase family.</text>
</comment>
<proteinExistence type="inferred from homology"/>
<evidence type="ECO:0000256" key="2">
    <source>
        <dbReference type="ARBA" id="ARBA00005369"/>
    </source>
</evidence>
<dbReference type="GO" id="GO:0030091">
    <property type="term" value="P:protein repair"/>
    <property type="evidence" value="ECO:0007669"/>
    <property type="project" value="UniProtKB-UniRule"/>
</dbReference>
<keyword evidence="6 7" id="KW-0949">S-adenosyl-L-methionine</keyword>
<dbReference type="Proteomes" id="UP000004848">
    <property type="component" value="Unassembled WGS sequence"/>
</dbReference>
<reference evidence="8 9" key="1">
    <citation type="submission" date="2006-05" db="EMBL/GenBank/DDBJ databases">
        <authorList>
            <person name="King G."/>
            <person name="Ferriera S."/>
            <person name="Johnson J."/>
            <person name="Kravitz S."/>
            <person name="Beeson K."/>
            <person name="Sutton G."/>
            <person name="Rogers Y.-H."/>
            <person name="Friedman R."/>
            <person name="Frazier M."/>
            <person name="Venter J.C."/>
        </authorList>
    </citation>
    <scope>NUCLEOTIDE SEQUENCE [LARGE SCALE GENOMIC DNA]</scope>
    <source>
        <strain evidence="9">ATCC 25650 / DSM 13394 / JCM 20685 / NBRC 16684 / NCIMB 2208 / IAM 12614 / B1</strain>
    </source>
</reference>